<feature type="region of interest" description="Disordered" evidence="1">
    <location>
        <begin position="105"/>
        <end position="138"/>
    </location>
</feature>
<evidence type="ECO:0000313" key="4">
    <source>
        <dbReference type="Proteomes" id="UP000001635"/>
    </source>
</evidence>
<dbReference type="GO" id="GO:0003747">
    <property type="term" value="F:translation release factor activity"/>
    <property type="evidence" value="ECO:0007669"/>
    <property type="project" value="InterPro"/>
</dbReference>
<dbReference type="KEGG" id="cmr:Cycma_4746"/>
<dbReference type="Gene3D" id="3.30.160.20">
    <property type="match status" value="1"/>
</dbReference>
<dbReference type="GO" id="GO:0004045">
    <property type="term" value="F:peptidyl-tRNA hydrolase activity"/>
    <property type="evidence" value="ECO:0007669"/>
    <property type="project" value="TreeGrafter"/>
</dbReference>
<protein>
    <submittedName>
        <fullName evidence="3">Class I peptide chain release factor</fullName>
    </submittedName>
</protein>
<feature type="compositionally biased region" description="Basic residues" evidence="1">
    <location>
        <begin position="117"/>
        <end position="128"/>
    </location>
</feature>
<dbReference type="RefSeq" id="WP_014022711.1">
    <property type="nucleotide sequence ID" value="NC_015914.1"/>
</dbReference>
<dbReference type="NCBIfam" id="NF006718">
    <property type="entry name" value="PRK09256.1"/>
    <property type="match status" value="1"/>
</dbReference>
<dbReference type="InterPro" id="IPR000352">
    <property type="entry name" value="Pep_chain_release_fac_I"/>
</dbReference>
<dbReference type="HOGENOM" id="CLU_089470_3_2_10"/>
<reference evidence="4" key="1">
    <citation type="submission" date="2011-07" db="EMBL/GenBank/DDBJ databases">
        <title>The complete genome of Cyclobacterium marinum DSM 745.</title>
        <authorList>
            <person name="Lucas S."/>
            <person name="Han J."/>
            <person name="Lapidus A."/>
            <person name="Bruce D."/>
            <person name="Goodwin L."/>
            <person name="Pitluck S."/>
            <person name="Peters L."/>
            <person name="Kyrpides N."/>
            <person name="Mavromatis K."/>
            <person name="Ivanova N."/>
            <person name="Ovchinnikova G."/>
            <person name="Chertkov O."/>
            <person name="Detter J.C."/>
            <person name="Tapia R."/>
            <person name="Han C."/>
            <person name="Land M."/>
            <person name="Hauser L."/>
            <person name="Markowitz V."/>
            <person name="Cheng J.-F."/>
            <person name="Hugenholtz P."/>
            <person name="Woyke T."/>
            <person name="Wu D."/>
            <person name="Tindall B."/>
            <person name="Schuetze A."/>
            <person name="Brambilla E."/>
            <person name="Klenk H.-P."/>
            <person name="Eisen J.A."/>
        </authorList>
    </citation>
    <scope>NUCLEOTIDE SEQUENCE [LARGE SCALE GENOMIC DNA]</scope>
    <source>
        <strain evidence="4">ATCC 25205 / DSM 745 / LMG 13164 / NCIMB 1802</strain>
    </source>
</reference>
<dbReference type="Proteomes" id="UP000001635">
    <property type="component" value="Chromosome"/>
</dbReference>
<name>G0J5I2_CYCMS</name>
<feature type="compositionally biased region" description="Basic and acidic residues" evidence="1">
    <location>
        <begin position="129"/>
        <end position="138"/>
    </location>
</feature>
<evidence type="ECO:0000256" key="1">
    <source>
        <dbReference type="SAM" id="MobiDB-lite"/>
    </source>
</evidence>
<feature type="domain" description="Prokaryotic-type class I peptide chain release factors" evidence="2">
    <location>
        <begin position="6"/>
        <end position="133"/>
    </location>
</feature>
<dbReference type="GO" id="GO:0043022">
    <property type="term" value="F:ribosome binding"/>
    <property type="evidence" value="ECO:0007669"/>
    <property type="project" value="TreeGrafter"/>
</dbReference>
<dbReference type="eggNOG" id="COG0216">
    <property type="taxonomic scope" value="Bacteria"/>
</dbReference>
<dbReference type="EMBL" id="CP002955">
    <property type="protein sequence ID" value="AEL28431.1"/>
    <property type="molecule type" value="Genomic_DNA"/>
</dbReference>
<dbReference type="SUPFAM" id="SSF110916">
    <property type="entry name" value="Peptidyl-tRNA hydrolase domain-like"/>
    <property type="match status" value="1"/>
</dbReference>
<dbReference type="STRING" id="880070.Cycma_4746"/>
<accession>G0J5I2</accession>
<sequence>MTIKDKIKNEIFHSEFNFQASRSSGPGGQNVNKVNSRVTLFFNVPISQFLSDEEKELLMAKYFNKMDKEGNLQFDAQSSRSQLDNKKTVQRKFYEFLEKAFEKKKKRKATRPSKAAKEKRLKAKRVRSEKKAMRSKDF</sequence>
<gene>
    <name evidence="3" type="ordered locus">Cycma_4746</name>
</gene>
<evidence type="ECO:0000259" key="2">
    <source>
        <dbReference type="Pfam" id="PF00472"/>
    </source>
</evidence>
<proteinExistence type="predicted"/>
<dbReference type="PANTHER" id="PTHR47814">
    <property type="entry name" value="PEPTIDYL-TRNA HYDROLASE ARFB"/>
    <property type="match status" value="1"/>
</dbReference>
<keyword evidence="4" id="KW-1185">Reference proteome</keyword>
<dbReference type="Pfam" id="PF00472">
    <property type="entry name" value="RF-1"/>
    <property type="match status" value="1"/>
</dbReference>
<evidence type="ECO:0000313" key="3">
    <source>
        <dbReference type="EMBL" id="AEL28431.1"/>
    </source>
</evidence>
<dbReference type="PANTHER" id="PTHR47814:SF1">
    <property type="entry name" value="PEPTIDYL-TRNA HYDROLASE ARFB"/>
    <property type="match status" value="1"/>
</dbReference>
<dbReference type="AlphaFoldDB" id="G0J5I2"/>
<dbReference type="GO" id="GO:0072344">
    <property type="term" value="P:rescue of stalled ribosome"/>
    <property type="evidence" value="ECO:0007669"/>
    <property type="project" value="TreeGrafter"/>
</dbReference>
<organism evidence="3 4">
    <name type="scientific">Cyclobacterium marinum (strain ATCC 25205 / DSM 745 / LMG 13164 / NCIMB 1802)</name>
    <name type="common">Flectobacillus marinus</name>
    <dbReference type="NCBI Taxonomy" id="880070"/>
    <lineage>
        <taxon>Bacteria</taxon>
        <taxon>Pseudomonadati</taxon>
        <taxon>Bacteroidota</taxon>
        <taxon>Cytophagia</taxon>
        <taxon>Cytophagales</taxon>
        <taxon>Cyclobacteriaceae</taxon>
        <taxon>Cyclobacterium</taxon>
    </lineage>
</organism>
<dbReference type="OrthoDB" id="9815709at2"/>